<proteinExistence type="predicted"/>
<dbReference type="OrthoDB" id="978875at2"/>
<evidence type="ECO:0000256" key="1">
    <source>
        <dbReference type="SAM" id="SignalP"/>
    </source>
</evidence>
<feature type="chain" id="PRO_5011605260" description="MORN repeat variant" evidence="1">
    <location>
        <begin position="21"/>
        <end position="341"/>
    </location>
</feature>
<evidence type="ECO:0000313" key="3">
    <source>
        <dbReference type="Proteomes" id="UP000198990"/>
    </source>
</evidence>
<feature type="signal peptide" evidence="1">
    <location>
        <begin position="1"/>
        <end position="20"/>
    </location>
</feature>
<sequence>MNTRIIISTILILTSFSTFGQFSRQNIETDSSDIEIIRNSVYHIYEETYKNKDSVWYSVHFIKDTTRLNTEGWKTKDGKYLGVWQEYNFEGELMYTRDHDNATCVVNKDLYPYHDLLERMKSKADSLIITTYSQEFFDNHVRFDFDCYAYHGHWITLSDGEKYWSKDYLGSWIEPMEAKPNSFKFRYSVKIGDTEWYPEMIGIDLDSIGNYVPSKDFWNNYGFENVKSQKKTFQIDKLKAMKTAKQHGLEITDQNKINEFLKWEKFKKAEFYDGQFRYYITELTEEVKDIKENARSSVVYKFNVYSFNPWTGEFVEMKKMKNIHSWEEHSGNWTGLIPDND</sequence>
<keyword evidence="1" id="KW-0732">Signal</keyword>
<keyword evidence="3" id="KW-1185">Reference proteome</keyword>
<dbReference type="EMBL" id="FNZN01000025">
    <property type="protein sequence ID" value="SEM34179.1"/>
    <property type="molecule type" value="Genomic_DNA"/>
</dbReference>
<accession>A0A1H7XMG2</accession>
<dbReference type="Proteomes" id="UP000198990">
    <property type="component" value="Unassembled WGS sequence"/>
</dbReference>
<evidence type="ECO:0008006" key="4">
    <source>
        <dbReference type="Google" id="ProtNLM"/>
    </source>
</evidence>
<dbReference type="RefSeq" id="WP_091627748.1">
    <property type="nucleotide sequence ID" value="NZ_FNZN01000025.1"/>
</dbReference>
<organism evidence="2 3">
    <name type="scientific">Maribacter orientalis</name>
    <dbReference type="NCBI Taxonomy" id="228957"/>
    <lineage>
        <taxon>Bacteria</taxon>
        <taxon>Pseudomonadati</taxon>
        <taxon>Bacteroidota</taxon>
        <taxon>Flavobacteriia</taxon>
        <taxon>Flavobacteriales</taxon>
        <taxon>Flavobacteriaceae</taxon>
        <taxon>Maribacter</taxon>
    </lineage>
</organism>
<evidence type="ECO:0000313" key="2">
    <source>
        <dbReference type="EMBL" id="SEM34179.1"/>
    </source>
</evidence>
<protein>
    <recommendedName>
        <fullName evidence="4">MORN repeat variant</fullName>
    </recommendedName>
</protein>
<gene>
    <name evidence="2" type="ORF">SAMN04488008_1251</name>
</gene>
<dbReference type="AlphaFoldDB" id="A0A1H7XMG2"/>
<reference evidence="3" key="1">
    <citation type="submission" date="2016-10" db="EMBL/GenBank/DDBJ databases">
        <authorList>
            <person name="Varghese N."/>
            <person name="Submissions S."/>
        </authorList>
    </citation>
    <scope>NUCLEOTIDE SEQUENCE [LARGE SCALE GENOMIC DNA]</scope>
    <source>
        <strain evidence="3">DSM 16471</strain>
    </source>
</reference>
<name>A0A1H7XMG2_9FLAO</name>